<evidence type="ECO:0000256" key="1">
    <source>
        <dbReference type="ARBA" id="ARBA00004141"/>
    </source>
</evidence>
<dbReference type="STRING" id="39490.ERS852448_01836"/>
<evidence type="ECO:0000256" key="4">
    <source>
        <dbReference type="ARBA" id="ARBA00023136"/>
    </source>
</evidence>
<dbReference type="PANTHER" id="PTHR30249:SF0">
    <property type="entry name" value="PLASTIDAL GLYCOLATE_GLYCERATE TRANSLOCATOR 1, CHLOROPLASTIC"/>
    <property type="match status" value="1"/>
</dbReference>
<proteinExistence type="predicted"/>
<dbReference type="PANTHER" id="PTHR30249">
    <property type="entry name" value="PUTATIVE SEROTONIN TRANSPORTER"/>
    <property type="match status" value="1"/>
</dbReference>
<keyword evidence="2" id="KW-0812">Transmembrane</keyword>
<dbReference type="InterPro" id="IPR007300">
    <property type="entry name" value="CidB/LrgB"/>
</dbReference>
<dbReference type="OrthoDB" id="9811701at2"/>
<dbReference type="GeneID" id="42785893"/>
<dbReference type="Proteomes" id="UP000095492">
    <property type="component" value="Unassembled WGS sequence"/>
</dbReference>
<keyword evidence="4" id="KW-0472">Membrane</keyword>
<comment type="subcellular location">
    <subcellularLocation>
        <location evidence="1">Membrane</location>
        <topology evidence="1">Multi-pass membrane protein</topology>
    </subcellularLocation>
</comment>
<evidence type="ECO:0000313" key="6">
    <source>
        <dbReference type="Proteomes" id="UP000095492"/>
    </source>
</evidence>
<organism evidence="5 6">
    <name type="scientific">Eubacterium ramulus</name>
    <dbReference type="NCBI Taxonomy" id="39490"/>
    <lineage>
        <taxon>Bacteria</taxon>
        <taxon>Bacillati</taxon>
        <taxon>Bacillota</taxon>
        <taxon>Clostridia</taxon>
        <taxon>Eubacteriales</taxon>
        <taxon>Eubacteriaceae</taxon>
        <taxon>Eubacterium</taxon>
    </lineage>
</organism>
<protein>
    <submittedName>
        <fullName evidence="5">Holin-like protein CidB</fullName>
    </submittedName>
</protein>
<name>A0A173U2Y9_EUBRA</name>
<evidence type="ECO:0000313" key="5">
    <source>
        <dbReference type="EMBL" id="CUN09214.1"/>
    </source>
</evidence>
<evidence type="ECO:0000256" key="2">
    <source>
        <dbReference type="ARBA" id="ARBA00022692"/>
    </source>
</evidence>
<dbReference type="EMBL" id="CYYA01000011">
    <property type="protein sequence ID" value="CUN09214.1"/>
    <property type="molecule type" value="Genomic_DNA"/>
</dbReference>
<dbReference type="RefSeq" id="WP_021738386.1">
    <property type="nucleotide sequence ID" value="NZ_CABKSU010000029.1"/>
</dbReference>
<gene>
    <name evidence="5" type="primary">cidB</name>
    <name evidence="5" type="ORF">ERS852448_01836</name>
</gene>
<dbReference type="AlphaFoldDB" id="A0A173U2Y9"/>
<dbReference type="Pfam" id="PF04172">
    <property type="entry name" value="LrgB"/>
    <property type="match status" value="1"/>
</dbReference>
<dbReference type="GO" id="GO:0016020">
    <property type="term" value="C:membrane"/>
    <property type="evidence" value="ECO:0007669"/>
    <property type="project" value="UniProtKB-SubCell"/>
</dbReference>
<reference evidence="5 6" key="1">
    <citation type="submission" date="2015-09" db="EMBL/GenBank/DDBJ databases">
        <authorList>
            <consortium name="Pathogen Informatics"/>
        </authorList>
    </citation>
    <scope>NUCLEOTIDE SEQUENCE [LARGE SCALE GENOMIC DNA]</scope>
    <source>
        <strain evidence="5 6">2789STDY5608891</strain>
    </source>
</reference>
<accession>A0A173U2Y9</accession>
<sequence>MKDILNNSMFFGVLVSILAYEVGVLLKKKFKFALLNPLLISIVIIILILVGFHIDYDTYNDGAQLLSYLLTPATVCLAIPLYEQMELLKKNWKAIMGGIISGVLTSAVCILVLCLIFHLEHDMFVTLLPKSITTAIGMGVSEELNGIVTITVAVIIITGVVGNVLADFVYKLFHVTHPVAKGVGLGTSAHAIGTAKALEMGEIEGAMGGLSIAVAGILTVIVAPIFSHIL</sequence>
<evidence type="ECO:0000256" key="3">
    <source>
        <dbReference type="ARBA" id="ARBA00022989"/>
    </source>
</evidence>
<keyword evidence="3" id="KW-1133">Transmembrane helix</keyword>